<feature type="compositionally biased region" description="Low complexity" evidence="1">
    <location>
        <begin position="61"/>
        <end position="80"/>
    </location>
</feature>
<comment type="caution">
    <text evidence="3">The sequence shown here is derived from an EMBL/GenBank/DDBJ whole genome shotgun (WGS) entry which is preliminary data.</text>
</comment>
<keyword evidence="2" id="KW-0812">Transmembrane</keyword>
<evidence type="ECO:0000313" key="4">
    <source>
        <dbReference type="Proteomes" id="UP001499967"/>
    </source>
</evidence>
<feature type="transmembrane region" description="Helical" evidence="2">
    <location>
        <begin position="33"/>
        <end position="55"/>
    </location>
</feature>
<feature type="region of interest" description="Disordered" evidence="1">
    <location>
        <begin position="61"/>
        <end position="82"/>
    </location>
</feature>
<keyword evidence="2" id="KW-1133">Transmembrane helix</keyword>
<reference evidence="4" key="1">
    <citation type="journal article" date="2019" name="Int. J. Syst. Evol. Microbiol.">
        <title>The Global Catalogue of Microorganisms (GCM) 10K type strain sequencing project: providing services to taxonomists for standard genome sequencing and annotation.</title>
        <authorList>
            <consortium name="The Broad Institute Genomics Platform"/>
            <consortium name="The Broad Institute Genome Sequencing Center for Infectious Disease"/>
            <person name="Wu L."/>
            <person name="Ma J."/>
        </authorList>
    </citation>
    <scope>NUCLEOTIDE SEQUENCE [LARGE SCALE GENOMIC DNA]</scope>
    <source>
        <strain evidence="4">JCM 11117</strain>
    </source>
</reference>
<accession>A0ABP3YU13</accession>
<gene>
    <name evidence="3" type="ORF">GCM10009559_74730</name>
</gene>
<name>A0ABP3YU13_9PSEU</name>
<evidence type="ECO:0000256" key="1">
    <source>
        <dbReference type="SAM" id="MobiDB-lite"/>
    </source>
</evidence>
<dbReference type="EMBL" id="BAAAHP010000296">
    <property type="protein sequence ID" value="GAA0906372.1"/>
    <property type="molecule type" value="Genomic_DNA"/>
</dbReference>
<proteinExistence type="predicted"/>
<evidence type="ECO:0008006" key="5">
    <source>
        <dbReference type="Google" id="ProtNLM"/>
    </source>
</evidence>
<protein>
    <recommendedName>
        <fullName evidence="5">DUF3558 domain-containing protein</fullName>
    </recommendedName>
</protein>
<sequence>MRRVADGASAAVAAPLAGTVPGDRDRAGKRGRLLGVAAAVVAVLAVAAGVLTGVVGTRADGAAPAGPAAGPPTSTAPDGAVIGDVTTADPCSLVDPGPLHAFGAASFLRDEARFAACAVSIARPDGTTATYSLTFQTQAETEDLWLGLRQEEAGYTVVSFEPADGYCDELVELPDRNVLRLAAQPQRGWTGTQDMCAIVGAARATALARLEGSGVGTRPPLTDGGPLAGIPACGLLTPADLVAVIPDVTQPQARFADWGCDWASTSGDSTVELVYYRSLPLSAYLGTRADFAGRPGLVHPAEGACWIPFVQRSYSVEGSERLETVQLTYSGPGPQAELCRAATALATAAAGRLPPPG</sequence>
<evidence type="ECO:0000313" key="3">
    <source>
        <dbReference type="EMBL" id="GAA0906372.1"/>
    </source>
</evidence>
<keyword evidence="4" id="KW-1185">Reference proteome</keyword>
<dbReference type="Proteomes" id="UP001499967">
    <property type="component" value="Unassembled WGS sequence"/>
</dbReference>
<keyword evidence="2" id="KW-0472">Membrane</keyword>
<evidence type="ECO:0000256" key="2">
    <source>
        <dbReference type="SAM" id="Phobius"/>
    </source>
</evidence>
<organism evidence="3 4">
    <name type="scientific">Pseudonocardia zijingensis</name>
    <dbReference type="NCBI Taxonomy" id="153376"/>
    <lineage>
        <taxon>Bacteria</taxon>
        <taxon>Bacillati</taxon>
        <taxon>Actinomycetota</taxon>
        <taxon>Actinomycetes</taxon>
        <taxon>Pseudonocardiales</taxon>
        <taxon>Pseudonocardiaceae</taxon>
        <taxon>Pseudonocardia</taxon>
    </lineage>
</organism>